<keyword evidence="1" id="KW-0812">Transmembrane</keyword>
<gene>
    <name evidence="2" type="primary">SYNGAP1</name>
</gene>
<dbReference type="EMBL" id="HAEC01011042">
    <property type="protein sequence ID" value="SBQ79258.1"/>
    <property type="molecule type" value="Transcribed_RNA"/>
</dbReference>
<feature type="non-terminal residue" evidence="2">
    <location>
        <position position="1"/>
    </location>
</feature>
<protein>
    <submittedName>
        <fullName evidence="2">Uncharacterized protein</fullName>
    </submittedName>
</protein>
<evidence type="ECO:0000313" key="2">
    <source>
        <dbReference type="EMBL" id="SBQ79258.1"/>
    </source>
</evidence>
<dbReference type="AlphaFoldDB" id="A0A1A8H731"/>
<name>A0A1A8H731_9TELE</name>
<reference evidence="2" key="1">
    <citation type="submission" date="2016-05" db="EMBL/GenBank/DDBJ databases">
        <authorList>
            <person name="Lavstsen T."/>
            <person name="Jespersen J.S."/>
        </authorList>
    </citation>
    <scope>NUCLEOTIDE SEQUENCE</scope>
    <source>
        <tissue evidence="2">Brain</tissue>
    </source>
</reference>
<feature type="non-terminal residue" evidence="2">
    <location>
        <position position="125"/>
    </location>
</feature>
<sequence length="125" mass="14491">SCMFDISTIFTLSFYLSEPGNMRLSALRRNFHFYLHPDVFRVAWFHGVVSDCKHEKNCMAPCSTASKLQLSDRVCLLLYFCVLGRIFYVLVLCLCRVFVTFGWLLVFPHCPFAHKLSPPYFASSF</sequence>
<reference evidence="2" key="2">
    <citation type="submission" date="2016-06" db="EMBL/GenBank/DDBJ databases">
        <title>The genome of a short-lived fish provides insights into sex chromosome evolution and the genetic control of aging.</title>
        <authorList>
            <person name="Reichwald K."/>
            <person name="Felder M."/>
            <person name="Petzold A."/>
            <person name="Koch P."/>
            <person name="Groth M."/>
            <person name="Platzer M."/>
        </authorList>
    </citation>
    <scope>NUCLEOTIDE SEQUENCE</scope>
    <source>
        <tissue evidence="2">Brain</tissue>
    </source>
</reference>
<keyword evidence="1" id="KW-1133">Transmembrane helix</keyword>
<proteinExistence type="predicted"/>
<organism evidence="2">
    <name type="scientific">Nothobranchius korthausae</name>
    <dbReference type="NCBI Taxonomy" id="1143690"/>
    <lineage>
        <taxon>Eukaryota</taxon>
        <taxon>Metazoa</taxon>
        <taxon>Chordata</taxon>
        <taxon>Craniata</taxon>
        <taxon>Vertebrata</taxon>
        <taxon>Euteleostomi</taxon>
        <taxon>Actinopterygii</taxon>
        <taxon>Neopterygii</taxon>
        <taxon>Teleostei</taxon>
        <taxon>Neoteleostei</taxon>
        <taxon>Acanthomorphata</taxon>
        <taxon>Ovalentaria</taxon>
        <taxon>Atherinomorphae</taxon>
        <taxon>Cyprinodontiformes</taxon>
        <taxon>Nothobranchiidae</taxon>
        <taxon>Nothobranchius</taxon>
    </lineage>
</organism>
<feature type="transmembrane region" description="Helical" evidence="1">
    <location>
        <begin position="76"/>
        <end position="99"/>
    </location>
</feature>
<evidence type="ECO:0000256" key="1">
    <source>
        <dbReference type="SAM" id="Phobius"/>
    </source>
</evidence>
<accession>A0A1A8H731</accession>
<keyword evidence="1" id="KW-0472">Membrane</keyword>